<sequence>MNIQIIGTKNCNDTKKAERFFKERRIPFHFRDLNEKGLSKGELENIIRKISLEDLLDKEGKQFKKRNLQFMVFNLEEELLNDPLLLKTPIVRNGTEVTIGYQPEVWKNWK</sequence>
<dbReference type="Gene3D" id="3.40.30.10">
    <property type="entry name" value="Glutaredoxin"/>
    <property type="match status" value="1"/>
</dbReference>
<protein>
    <submittedName>
        <fullName evidence="3">Arsenate reductase family protein</fullName>
    </submittedName>
</protein>
<evidence type="ECO:0000256" key="1">
    <source>
        <dbReference type="ARBA" id="ARBA00007198"/>
    </source>
</evidence>
<evidence type="ECO:0000313" key="4">
    <source>
        <dbReference type="Proteomes" id="UP001221302"/>
    </source>
</evidence>
<accession>A0AAE3TD29</accession>
<dbReference type="AlphaFoldDB" id="A0AAE3TD29"/>
<dbReference type="PROSITE" id="PS51353">
    <property type="entry name" value="ARSC"/>
    <property type="match status" value="1"/>
</dbReference>
<organism evidence="3 4">
    <name type="scientific">Stygiobacter electus</name>
    <dbReference type="NCBI Taxonomy" id="3032292"/>
    <lineage>
        <taxon>Bacteria</taxon>
        <taxon>Pseudomonadati</taxon>
        <taxon>Ignavibacteriota</taxon>
        <taxon>Ignavibacteria</taxon>
        <taxon>Ignavibacteriales</taxon>
        <taxon>Melioribacteraceae</taxon>
        <taxon>Stygiobacter</taxon>
    </lineage>
</organism>
<comment type="caution">
    <text evidence="3">The sequence shown here is derived from an EMBL/GenBank/DDBJ whole genome shotgun (WGS) entry which is preliminary data.</text>
</comment>
<evidence type="ECO:0000313" key="3">
    <source>
        <dbReference type="EMBL" id="MDF1612091.1"/>
    </source>
</evidence>
<reference evidence="3" key="1">
    <citation type="submission" date="2023-03" db="EMBL/GenBank/DDBJ databases">
        <title>Stygiobacter electus gen. nov., sp. nov., facultatively anaerobic thermotolerant bacterium of the class Ignavibacteria from a well of Yessentuki mineral water deposit.</title>
        <authorList>
            <person name="Podosokorskaya O.A."/>
            <person name="Elcheninov A.G."/>
            <person name="Petrova N.F."/>
            <person name="Zavarzina D.G."/>
            <person name="Kublanov I.V."/>
            <person name="Merkel A.Y."/>
        </authorList>
    </citation>
    <scope>NUCLEOTIDE SEQUENCE</scope>
    <source>
        <strain evidence="3">09-Me</strain>
    </source>
</reference>
<comment type="similarity">
    <text evidence="1 2">Belongs to the ArsC family.</text>
</comment>
<keyword evidence="4" id="KW-1185">Reference proteome</keyword>
<dbReference type="InterPro" id="IPR036249">
    <property type="entry name" value="Thioredoxin-like_sf"/>
</dbReference>
<dbReference type="SUPFAM" id="SSF52833">
    <property type="entry name" value="Thioredoxin-like"/>
    <property type="match status" value="1"/>
</dbReference>
<dbReference type="InterPro" id="IPR006660">
    <property type="entry name" value="Arsenate_reductase-like"/>
</dbReference>
<gene>
    <name evidence="3" type="ORF">P0M35_08000</name>
</gene>
<name>A0AAE3TD29_9BACT</name>
<proteinExistence type="inferred from homology"/>
<dbReference type="PANTHER" id="PTHR30041">
    <property type="entry name" value="ARSENATE REDUCTASE"/>
    <property type="match status" value="1"/>
</dbReference>
<evidence type="ECO:0000256" key="2">
    <source>
        <dbReference type="PROSITE-ProRule" id="PRU01282"/>
    </source>
</evidence>
<dbReference type="Pfam" id="PF03960">
    <property type="entry name" value="ArsC"/>
    <property type="match status" value="1"/>
</dbReference>
<dbReference type="PANTHER" id="PTHR30041:SF8">
    <property type="entry name" value="PROTEIN YFFB"/>
    <property type="match status" value="1"/>
</dbReference>
<dbReference type="CDD" id="cd02977">
    <property type="entry name" value="ArsC_family"/>
    <property type="match status" value="1"/>
</dbReference>
<dbReference type="RefSeq" id="WP_321535859.1">
    <property type="nucleotide sequence ID" value="NZ_JARGDL010000009.1"/>
</dbReference>
<dbReference type="EMBL" id="JARGDL010000009">
    <property type="protein sequence ID" value="MDF1612091.1"/>
    <property type="molecule type" value="Genomic_DNA"/>
</dbReference>
<dbReference type="Proteomes" id="UP001221302">
    <property type="component" value="Unassembled WGS sequence"/>
</dbReference>